<accession>A0A157ZML1</accession>
<name>A0A157ZML1_9BURK</name>
<evidence type="ECO:0000313" key="3">
    <source>
        <dbReference type="EMBL" id="SAK46760.1"/>
    </source>
</evidence>
<keyword evidence="4" id="KW-1185">Reference proteome</keyword>
<dbReference type="CDD" id="cd00293">
    <property type="entry name" value="USP-like"/>
    <property type="match status" value="1"/>
</dbReference>
<dbReference type="InterPro" id="IPR014729">
    <property type="entry name" value="Rossmann-like_a/b/a_fold"/>
</dbReference>
<dbReference type="OrthoDB" id="9129243at2"/>
<dbReference type="EMBL" id="FCOA02000002">
    <property type="protein sequence ID" value="SAK46760.1"/>
    <property type="molecule type" value="Genomic_DNA"/>
</dbReference>
<dbReference type="Proteomes" id="UP000054851">
    <property type="component" value="Unassembled WGS sequence"/>
</dbReference>
<dbReference type="InterPro" id="IPR006016">
    <property type="entry name" value="UspA"/>
</dbReference>
<reference evidence="3" key="1">
    <citation type="submission" date="2016-01" db="EMBL/GenBank/DDBJ databases">
        <authorList>
            <person name="Peeters C."/>
        </authorList>
    </citation>
    <scope>NUCLEOTIDE SEQUENCE</scope>
    <source>
        <strain evidence="3">LMG 29322</strain>
    </source>
</reference>
<evidence type="ECO:0000256" key="1">
    <source>
        <dbReference type="ARBA" id="ARBA00008791"/>
    </source>
</evidence>
<feature type="domain" description="UspA" evidence="2">
    <location>
        <begin position="1"/>
        <end position="142"/>
    </location>
</feature>
<dbReference type="PANTHER" id="PTHR46268">
    <property type="entry name" value="STRESS RESPONSE PROTEIN NHAX"/>
    <property type="match status" value="1"/>
</dbReference>
<dbReference type="PANTHER" id="PTHR46268:SF6">
    <property type="entry name" value="UNIVERSAL STRESS PROTEIN UP12"/>
    <property type="match status" value="1"/>
</dbReference>
<organism evidence="3 4">
    <name type="scientific">Caballeronia hypogeia</name>
    <dbReference type="NCBI Taxonomy" id="1777140"/>
    <lineage>
        <taxon>Bacteria</taxon>
        <taxon>Pseudomonadati</taxon>
        <taxon>Pseudomonadota</taxon>
        <taxon>Betaproteobacteria</taxon>
        <taxon>Burkholderiales</taxon>
        <taxon>Burkholderiaceae</taxon>
        <taxon>Caballeronia</taxon>
    </lineage>
</organism>
<dbReference type="RefSeq" id="WP_061166399.1">
    <property type="nucleotide sequence ID" value="NZ_FCOA02000002.1"/>
</dbReference>
<dbReference type="STRING" id="1777140.AWB79_01164"/>
<protein>
    <submittedName>
        <fullName evidence="3">UspA domain-containing protein</fullName>
    </submittedName>
</protein>
<dbReference type="SUPFAM" id="SSF52402">
    <property type="entry name" value="Adenine nucleotide alpha hydrolases-like"/>
    <property type="match status" value="1"/>
</dbReference>
<gene>
    <name evidence="3" type="ORF">AWB79_01164</name>
</gene>
<proteinExistence type="inferred from homology"/>
<sequence length="167" mass="18397">MYQHILVAVGPGFSEAALSTAIARARDSRARLTILHVIDSAPWWAGWQADMLCDTPALVNQLALAIRRNSEKMLRRAGIEAQWRTRTLPRDGRSIGRLIAAEAELLDADLVVLGAKRHRFFGIGWSHVRNTVCRRSRCEVLIASASVAEEAPVISASFARGQSRVQA</sequence>
<evidence type="ECO:0000313" key="4">
    <source>
        <dbReference type="Proteomes" id="UP000054851"/>
    </source>
</evidence>
<dbReference type="Pfam" id="PF00582">
    <property type="entry name" value="Usp"/>
    <property type="match status" value="1"/>
</dbReference>
<dbReference type="Gene3D" id="3.40.50.620">
    <property type="entry name" value="HUPs"/>
    <property type="match status" value="1"/>
</dbReference>
<dbReference type="AlphaFoldDB" id="A0A157ZML1"/>
<evidence type="ECO:0000259" key="2">
    <source>
        <dbReference type="Pfam" id="PF00582"/>
    </source>
</evidence>
<comment type="similarity">
    <text evidence="1">Belongs to the universal stress protein A family.</text>
</comment>
<comment type="caution">
    <text evidence="3">The sequence shown here is derived from an EMBL/GenBank/DDBJ whole genome shotgun (WGS) entry which is preliminary data.</text>
</comment>